<sequence>MNFKVKTSTLKRLLTHVGIVISLFCLLSFVLFNAVLPFVANKGKVVLVPDLKGMTIDQAKQFVTDKNVTIEWFHILT</sequence>
<name>A0ABS5VPG9_9BACT</name>
<evidence type="ECO:0000313" key="3">
    <source>
        <dbReference type="Proteomes" id="UP000772618"/>
    </source>
</evidence>
<comment type="caution">
    <text evidence="2">The sequence shown here is derived from an EMBL/GenBank/DDBJ whole genome shotgun (WGS) entry which is preliminary data.</text>
</comment>
<reference evidence="2 3" key="1">
    <citation type="submission" date="2021-05" db="EMBL/GenBank/DDBJ databases">
        <title>A Polyphasic approach of four new species of the genus Ohtaekwangia: Ohtaekwangia histidinii sp. nov., Ohtaekwangia cretensis sp. nov., Ohtaekwangia indiensis sp. nov., Ohtaekwangia reichenbachii sp. nov. from diverse environment.</title>
        <authorList>
            <person name="Octaviana S."/>
        </authorList>
    </citation>
    <scope>NUCLEOTIDE SEQUENCE [LARGE SCALE GENOMIC DNA]</scope>
    <source>
        <strain evidence="2 3">PWU20</strain>
    </source>
</reference>
<dbReference type="Proteomes" id="UP000772618">
    <property type="component" value="Unassembled WGS sequence"/>
</dbReference>
<accession>A0ABS5VPG9</accession>
<proteinExistence type="predicted"/>
<evidence type="ECO:0000313" key="2">
    <source>
        <dbReference type="EMBL" id="MBT1701911.1"/>
    </source>
</evidence>
<organism evidence="2 3">
    <name type="scientific">Chryseosolibacter indicus</name>
    <dbReference type="NCBI Taxonomy" id="2782351"/>
    <lineage>
        <taxon>Bacteria</taxon>
        <taxon>Pseudomonadati</taxon>
        <taxon>Bacteroidota</taxon>
        <taxon>Cytophagia</taxon>
        <taxon>Cytophagales</taxon>
        <taxon>Chryseotaleaceae</taxon>
        <taxon>Chryseosolibacter</taxon>
    </lineage>
</organism>
<gene>
    <name evidence="2" type="ORF">KK060_01390</name>
</gene>
<keyword evidence="1" id="KW-1133">Transmembrane helix</keyword>
<keyword evidence="1" id="KW-0472">Membrane</keyword>
<evidence type="ECO:0008006" key="4">
    <source>
        <dbReference type="Google" id="ProtNLM"/>
    </source>
</evidence>
<protein>
    <recommendedName>
        <fullName evidence="4">PASTA domain-containing protein</fullName>
    </recommendedName>
</protein>
<dbReference type="EMBL" id="JAHESD010000002">
    <property type="protein sequence ID" value="MBT1701911.1"/>
    <property type="molecule type" value="Genomic_DNA"/>
</dbReference>
<evidence type="ECO:0000256" key="1">
    <source>
        <dbReference type="SAM" id="Phobius"/>
    </source>
</evidence>
<keyword evidence="3" id="KW-1185">Reference proteome</keyword>
<dbReference type="RefSeq" id="WP_254151607.1">
    <property type="nucleotide sequence ID" value="NZ_JAHESD010000002.1"/>
</dbReference>
<keyword evidence="1" id="KW-0812">Transmembrane</keyword>
<feature type="transmembrane region" description="Helical" evidence="1">
    <location>
        <begin position="12"/>
        <end position="40"/>
    </location>
</feature>